<dbReference type="Proteomes" id="UP000199572">
    <property type="component" value="Unassembled WGS sequence"/>
</dbReference>
<gene>
    <name evidence="1" type="ORF">SAMN04488023_1413</name>
</gene>
<protein>
    <recommendedName>
        <fullName evidence="3">Outer membrane protein beta-barrel family protein</fullName>
    </recommendedName>
</protein>
<reference evidence="1 2" key="1">
    <citation type="submission" date="2016-10" db="EMBL/GenBank/DDBJ databases">
        <authorList>
            <person name="de Groot N.N."/>
        </authorList>
    </citation>
    <scope>NUCLEOTIDE SEQUENCE [LARGE SCALE GENOMIC DNA]</scope>
    <source>
        <strain evidence="1 2">DSM 18610</strain>
    </source>
</reference>
<organism evidence="1 2">
    <name type="scientific">Pedobacter rhizosphaerae</name>
    <dbReference type="NCBI Taxonomy" id="390241"/>
    <lineage>
        <taxon>Bacteria</taxon>
        <taxon>Pseudomonadati</taxon>
        <taxon>Bacteroidota</taxon>
        <taxon>Sphingobacteriia</taxon>
        <taxon>Sphingobacteriales</taxon>
        <taxon>Sphingobacteriaceae</taxon>
        <taxon>Pedobacter</taxon>
    </lineage>
</organism>
<dbReference type="OrthoDB" id="1091532at2"/>
<dbReference type="AlphaFoldDB" id="A0A1H9VBQ4"/>
<keyword evidence="2" id="KW-1185">Reference proteome</keyword>
<proteinExistence type="predicted"/>
<evidence type="ECO:0008006" key="3">
    <source>
        <dbReference type="Google" id="ProtNLM"/>
    </source>
</evidence>
<evidence type="ECO:0000313" key="1">
    <source>
        <dbReference type="EMBL" id="SES19240.1"/>
    </source>
</evidence>
<dbReference type="STRING" id="390241.SAMN04488023_1413"/>
<dbReference type="EMBL" id="FOGG01000041">
    <property type="protein sequence ID" value="SES19240.1"/>
    <property type="molecule type" value="Genomic_DNA"/>
</dbReference>
<name>A0A1H9VBQ4_9SPHI</name>
<sequence>MGYERVAPGYKTLGAYYFNSDLENITVNVSQAILKDKVTITINTGLQRDDLDHSKASATRRFVGAVNLNYIPTERIQATLNYSSFQTYMNMKPQSDYINQTSMFENIDTLNYVQIAQNANASINWLTLKNEKQTQMLNLNLSFQDASDQQGGVVVNGSASQFYNLTGSYHLAFIKQGMGVTLGYNSSYNTIGKNNFFTMGPILSINTKLLNKTLSTGLSTAYSLSNSLGIRQSSVLNVRLNATYTVLKKHNLTFCVMNQNRNQVTKGTSYDMTATLGYGYSFK</sequence>
<dbReference type="RefSeq" id="WP_090888550.1">
    <property type="nucleotide sequence ID" value="NZ_FOGG01000041.1"/>
</dbReference>
<accession>A0A1H9VBQ4</accession>
<evidence type="ECO:0000313" key="2">
    <source>
        <dbReference type="Proteomes" id="UP000199572"/>
    </source>
</evidence>